<evidence type="ECO:0000313" key="2">
    <source>
        <dbReference type="Proteomes" id="UP000008694"/>
    </source>
</evidence>
<dbReference type="EMBL" id="GL348713">
    <property type="protein sequence ID" value="EFH66641.1"/>
    <property type="molecule type" value="Genomic_DNA"/>
</dbReference>
<dbReference type="Proteomes" id="UP000008694">
    <property type="component" value="Unassembled WGS sequence"/>
</dbReference>
<dbReference type="HOGENOM" id="CLU_2076301_0_0_1"/>
<sequence length="118" mass="13555">MRLETPLTQPSLKEILSHLVKMLYTFPLYLRHFSISHRCHTSFKVHIFLVHGPCLALPGLCYFQCSNKKLDTAVLKKEHDSLTDRMSKIKSDLLHQASIDSSGVFASRLRLLFGEDKK</sequence>
<organism evidence="2">
    <name type="scientific">Arabidopsis lyrata subsp. lyrata</name>
    <name type="common">Lyre-leaved rock-cress</name>
    <dbReference type="NCBI Taxonomy" id="81972"/>
    <lineage>
        <taxon>Eukaryota</taxon>
        <taxon>Viridiplantae</taxon>
        <taxon>Streptophyta</taxon>
        <taxon>Embryophyta</taxon>
        <taxon>Tracheophyta</taxon>
        <taxon>Spermatophyta</taxon>
        <taxon>Magnoliopsida</taxon>
        <taxon>eudicotyledons</taxon>
        <taxon>Gunneridae</taxon>
        <taxon>Pentapetalae</taxon>
        <taxon>rosids</taxon>
        <taxon>malvids</taxon>
        <taxon>Brassicales</taxon>
        <taxon>Brassicaceae</taxon>
        <taxon>Camelineae</taxon>
        <taxon>Arabidopsis</taxon>
    </lineage>
</organism>
<accession>D7KJ07</accession>
<dbReference type="Gramene" id="scaffold_102279.1">
    <property type="protein sequence ID" value="scaffold_102279.1"/>
    <property type="gene ID" value="scaffold_102279.1"/>
</dbReference>
<dbReference type="AlphaFoldDB" id="D7KJ07"/>
<keyword evidence="2" id="KW-1185">Reference proteome</keyword>
<name>D7KJ07_ARALL</name>
<dbReference type="PANTHER" id="PTHR36316">
    <property type="entry name" value="OS06G0213900 PROTEIN"/>
    <property type="match status" value="1"/>
</dbReference>
<gene>
    <name evidence="1" type="ORF">ARALYDRAFT_889485</name>
</gene>
<dbReference type="PANTHER" id="PTHR36316:SF1">
    <property type="entry name" value="OS06G0213900 PROTEIN"/>
    <property type="match status" value="1"/>
</dbReference>
<evidence type="ECO:0000313" key="1">
    <source>
        <dbReference type="EMBL" id="EFH66641.1"/>
    </source>
</evidence>
<reference evidence="2" key="1">
    <citation type="journal article" date="2011" name="Nat. Genet.">
        <title>The Arabidopsis lyrata genome sequence and the basis of rapid genome size change.</title>
        <authorList>
            <person name="Hu T.T."/>
            <person name="Pattyn P."/>
            <person name="Bakker E.G."/>
            <person name="Cao J."/>
            <person name="Cheng J.-F."/>
            <person name="Clark R.M."/>
            <person name="Fahlgren N."/>
            <person name="Fawcett J.A."/>
            <person name="Grimwood J."/>
            <person name="Gundlach H."/>
            <person name="Haberer G."/>
            <person name="Hollister J.D."/>
            <person name="Ossowski S."/>
            <person name="Ottilar R.P."/>
            <person name="Salamov A.A."/>
            <person name="Schneeberger K."/>
            <person name="Spannagl M."/>
            <person name="Wang X."/>
            <person name="Yang L."/>
            <person name="Nasrallah M.E."/>
            <person name="Bergelson J."/>
            <person name="Carrington J.C."/>
            <person name="Gaut B.S."/>
            <person name="Schmutz J."/>
            <person name="Mayer K.F.X."/>
            <person name="Van de Peer Y."/>
            <person name="Grigoriev I.V."/>
            <person name="Nordborg M."/>
            <person name="Weigel D."/>
            <person name="Guo Y.-L."/>
        </authorList>
    </citation>
    <scope>NUCLEOTIDE SEQUENCE [LARGE SCALE GENOMIC DNA]</scope>
    <source>
        <strain evidence="2">cv. MN47</strain>
    </source>
</reference>
<protein>
    <submittedName>
        <fullName evidence="1">Uncharacterized protein</fullName>
    </submittedName>
</protein>
<proteinExistence type="predicted"/>